<proteinExistence type="predicted"/>
<dbReference type="EMBL" id="FPKW01000003">
    <property type="protein sequence ID" value="SFZ92569.1"/>
    <property type="molecule type" value="Genomic_DNA"/>
</dbReference>
<keyword evidence="2" id="KW-1185">Reference proteome</keyword>
<dbReference type="RefSeq" id="WP_072408314.1">
    <property type="nucleotide sequence ID" value="NZ_FPKW01000003.1"/>
</dbReference>
<protein>
    <submittedName>
        <fullName evidence="1">Uncharacterized protein</fullName>
    </submittedName>
</protein>
<evidence type="ECO:0000313" key="2">
    <source>
        <dbReference type="Proteomes" id="UP000182034"/>
    </source>
</evidence>
<evidence type="ECO:0000313" key="1">
    <source>
        <dbReference type="EMBL" id="SFZ92569.1"/>
    </source>
</evidence>
<dbReference type="AlphaFoldDB" id="A0A1K2IJF2"/>
<dbReference type="Proteomes" id="UP000182034">
    <property type="component" value="Unassembled WGS sequence"/>
</dbReference>
<gene>
    <name evidence="1" type="ORF">SAMN05216324_103325</name>
</gene>
<accession>A0A1K2IJF2</accession>
<sequence length="257" mass="29318">MTKQPYYMIDFSASACLFEIRVNDYPVIHMNVEGQVASNIPINYAILKSGTQSISVTILPNVGDLELYPKSEVKFNIKIFDVTNDFVFDQQFGDYQSETVGEKKIPVIKHIGTFKAEVPYQLEAWQKGKNLKDVDDCREKLESAYGKVTRMIRDGRFDDYKKSISQREENMAVSMYLSKAESEGRFTDLVSDFKSGFTIQPVSKEAVMFICGDNKVAILKKVNGEPALYLENLEAEEELMLDISFYIPEGKNEFEII</sequence>
<reference evidence="2" key="1">
    <citation type="submission" date="2016-10" db="EMBL/GenBank/DDBJ databases">
        <authorList>
            <person name="Varghese N."/>
            <person name="Submissions S."/>
        </authorList>
    </citation>
    <scope>NUCLEOTIDE SEQUENCE [LARGE SCALE GENOMIC DNA]</scope>
    <source>
        <strain evidence="2">SUR2</strain>
    </source>
</reference>
<organism evidence="1 2">
    <name type="scientific">Chryseobacterium limigenitum</name>
    <dbReference type="NCBI Taxonomy" id="1612149"/>
    <lineage>
        <taxon>Bacteria</taxon>
        <taxon>Pseudomonadati</taxon>
        <taxon>Bacteroidota</taxon>
        <taxon>Flavobacteriia</taxon>
        <taxon>Flavobacteriales</taxon>
        <taxon>Weeksellaceae</taxon>
        <taxon>Chryseobacterium group</taxon>
        <taxon>Chryseobacterium</taxon>
    </lineage>
</organism>
<dbReference type="OrthoDB" id="1149023at2"/>
<dbReference type="STRING" id="1612149.SAMN05216324_103325"/>
<name>A0A1K2IJF2_9FLAO</name>